<comment type="caution">
    <text evidence="2">The sequence shown here is derived from an EMBL/GenBank/DDBJ whole genome shotgun (WGS) entry which is preliminary data.</text>
</comment>
<sequence>MASYIFYVAVISALSTYISTAVLLKKIKNGEDEFTATALGSISFAVLIGCIVMGILHGI</sequence>
<dbReference type="STRING" id="1330534.L323_00985"/>
<gene>
    <name evidence="2" type="ORF">L323_00985</name>
</gene>
<evidence type="ECO:0000256" key="1">
    <source>
        <dbReference type="SAM" id="Phobius"/>
    </source>
</evidence>
<dbReference type="Proteomes" id="UP000016860">
    <property type="component" value="Unassembled WGS sequence"/>
</dbReference>
<keyword evidence="1" id="KW-1133">Transmembrane helix</keyword>
<feature type="transmembrane region" description="Helical" evidence="1">
    <location>
        <begin position="6"/>
        <end position="24"/>
    </location>
</feature>
<proteinExistence type="predicted"/>
<accession>U4R6R1</accession>
<name>U4R6R1_9FIRM</name>
<evidence type="ECO:0000313" key="2">
    <source>
        <dbReference type="EMBL" id="EPR14442.1"/>
    </source>
</evidence>
<dbReference type="RefSeq" id="WP_020813857.1">
    <property type="nucleotide sequence ID" value="NZ_ATAY01000006.1"/>
</dbReference>
<dbReference type="EMBL" id="ATAY01000006">
    <property type="protein sequence ID" value="EPR14442.1"/>
    <property type="molecule type" value="Genomic_DNA"/>
</dbReference>
<protein>
    <submittedName>
        <fullName evidence="2">Uncharacterized protein</fullName>
    </submittedName>
</protein>
<reference evidence="2 3" key="1">
    <citation type="journal article" date="2013" name="Genome Announc.">
        <title>Draft Genome Sequence of the Cellulolytic Bacterium Clostridium papyrosolvens C7 (ATCC 700395).</title>
        <authorList>
            <person name="Zepeda V."/>
            <person name="Dassa B."/>
            <person name="Borovok I."/>
            <person name="Lamed R."/>
            <person name="Bayer E.A."/>
            <person name="Cate J.H."/>
        </authorList>
    </citation>
    <scope>NUCLEOTIDE SEQUENCE [LARGE SCALE GENOMIC DNA]</scope>
    <source>
        <strain evidence="2 3">C7</strain>
    </source>
</reference>
<organism evidence="2 3">
    <name type="scientific">Ruminiclostridium papyrosolvens C7</name>
    <dbReference type="NCBI Taxonomy" id="1330534"/>
    <lineage>
        <taxon>Bacteria</taxon>
        <taxon>Bacillati</taxon>
        <taxon>Bacillota</taxon>
        <taxon>Clostridia</taxon>
        <taxon>Eubacteriales</taxon>
        <taxon>Oscillospiraceae</taxon>
        <taxon>Ruminiclostridium</taxon>
    </lineage>
</organism>
<dbReference type="PATRIC" id="fig|1330534.3.peg.202"/>
<dbReference type="AlphaFoldDB" id="U4R6R1"/>
<keyword evidence="1" id="KW-0472">Membrane</keyword>
<keyword evidence="1" id="KW-0812">Transmembrane</keyword>
<feature type="transmembrane region" description="Helical" evidence="1">
    <location>
        <begin position="36"/>
        <end position="56"/>
    </location>
</feature>
<evidence type="ECO:0000313" key="3">
    <source>
        <dbReference type="Proteomes" id="UP000016860"/>
    </source>
</evidence>